<evidence type="ECO:0000313" key="1">
    <source>
        <dbReference type="EMBL" id="SMR48481.1"/>
    </source>
</evidence>
<dbReference type="AlphaFoldDB" id="A0A2H1G4K6"/>
<dbReference type="Proteomes" id="UP000245764">
    <property type="component" value="Chromosome 3"/>
</dbReference>
<evidence type="ECO:0000313" key="2">
    <source>
        <dbReference type="Proteomes" id="UP000245764"/>
    </source>
</evidence>
<proteinExistence type="predicted"/>
<organism evidence="1 2">
    <name type="scientific">Zymoseptoria tritici ST99CH_1E4</name>
    <dbReference type="NCBI Taxonomy" id="1276532"/>
    <lineage>
        <taxon>Eukaryota</taxon>
        <taxon>Fungi</taxon>
        <taxon>Dikarya</taxon>
        <taxon>Ascomycota</taxon>
        <taxon>Pezizomycotina</taxon>
        <taxon>Dothideomycetes</taxon>
        <taxon>Dothideomycetidae</taxon>
        <taxon>Mycosphaerellales</taxon>
        <taxon>Mycosphaerellaceae</taxon>
        <taxon>Zymoseptoria</taxon>
    </lineage>
</organism>
<protein>
    <submittedName>
        <fullName evidence="1">Uncharacterized protein</fullName>
    </submittedName>
</protein>
<dbReference type="EMBL" id="LT854255">
    <property type="protein sequence ID" value="SMR48481.1"/>
    <property type="molecule type" value="Genomic_DNA"/>
</dbReference>
<sequence>MATYQRRTTLPPDSFFLEIAPRPPGQRHQPVPPTVCVPRAAAEDSYDTYALGYEGTWKDGGERYEQYIEDAMTETDFERQAADLNGGWNIWSELRILNYVVAGSCRGGIVLAALSEQCFPGTNQHKIRLFLLPLKHSEHNYRVNPS</sequence>
<reference evidence="2" key="1">
    <citation type="submission" date="2017-05" db="EMBL/GenBank/DDBJ databases">
        <authorList>
            <person name="Song R."/>
            <person name="Chenine A.L."/>
            <person name="Ruprecht R.M."/>
        </authorList>
    </citation>
    <scope>NUCLEOTIDE SEQUENCE [LARGE SCALE GENOMIC DNA]</scope>
</reference>
<gene>
    <name evidence="1" type="ORF">ZT1E4_G3871</name>
</gene>
<name>A0A2H1G4K6_ZYMTR</name>
<accession>A0A2H1G4K6</accession>